<organism evidence="2 3">
    <name type="scientific">Schizopora paradoxa</name>
    <dbReference type="NCBI Taxonomy" id="27342"/>
    <lineage>
        <taxon>Eukaryota</taxon>
        <taxon>Fungi</taxon>
        <taxon>Dikarya</taxon>
        <taxon>Basidiomycota</taxon>
        <taxon>Agaricomycotina</taxon>
        <taxon>Agaricomycetes</taxon>
        <taxon>Hymenochaetales</taxon>
        <taxon>Schizoporaceae</taxon>
        <taxon>Schizopora</taxon>
    </lineage>
</organism>
<dbReference type="Pfam" id="PF00078">
    <property type="entry name" value="RVT_1"/>
    <property type="match status" value="1"/>
</dbReference>
<keyword evidence="3" id="KW-1185">Reference proteome</keyword>
<dbReference type="OrthoDB" id="3049395at2759"/>
<dbReference type="InParanoid" id="A0A0H2QY54"/>
<evidence type="ECO:0000259" key="1">
    <source>
        <dbReference type="Pfam" id="PF00078"/>
    </source>
</evidence>
<feature type="non-terminal residue" evidence="2">
    <location>
        <position position="1"/>
    </location>
</feature>
<dbReference type="InterPro" id="IPR000477">
    <property type="entry name" value="RT_dom"/>
</dbReference>
<gene>
    <name evidence="2" type="ORF">SCHPADRAFT_796585</name>
</gene>
<protein>
    <recommendedName>
        <fullName evidence="1">Reverse transcriptase domain-containing protein</fullName>
    </recommendedName>
</protein>
<dbReference type="AlphaFoldDB" id="A0A0H2QY54"/>
<sequence>IPDATFDNTPQKFFSRPWSTKEVQSALKHIRSRNLHTAKGKDKVAYSTILSIDVDLLRKPLNDPQSYRVIGLQSCFLKVLTLMIDRRLRDWATETRAIPDLQNGFRPGYRTHNNSFILKCAIDKAKAMNKPLYVAFVDLTNAFPSTNREALWWKLYCKGVRGPIFD</sequence>
<reference evidence="2 3" key="1">
    <citation type="submission" date="2015-04" db="EMBL/GenBank/DDBJ databases">
        <title>Complete genome sequence of Schizopora paradoxa KUC8140, a cosmopolitan wood degrader in East Asia.</title>
        <authorList>
            <consortium name="DOE Joint Genome Institute"/>
            <person name="Min B."/>
            <person name="Park H."/>
            <person name="Jang Y."/>
            <person name="Kim J.-J."/>
            <person name="Kim K.H."/>
            <person name="Pangilinan J."/>
            <person name="Lipzen A."/>
            <person name="Riley R."/>
            <person name="Grigoriev I.V."/>
            <person name="Spatafora J.W."/>
            <person name="Choi I.-G."/>
        </authorList>
    </citation>
    <scope>NUCLEOTIDE SEQUENCE [LARGE SCALE GENOMIC DNA]</scope>
    <source>
        <strain evidence="2 3">KUC8140</strain>
    </source>
</reference>
<proteinExistence type="predicted"/>
<name>A0A0H2QY54_9AGAM</name>
<feature type="domain" description="Reverse transcriptase" evidence="1">
    <location>
        <begin position="63"/>
        <end position="154"/>
    </location>
</feature>
<dbReference type="Proteomes" id="UP000053477">
    <property type="component" value="Unassembled WGS sequence"/>
</dbReference>
<dbReference type="PANTHER" id="PTHR47027:SF30">
    <property type="entry name" value="THAP-TYPE DOMAIN-CONTAINING PROTEIN"/>
    <property type="match status" value="1"/>
</dbReference>
<evidence type="ECO:0000313" key="3">
    <source>
        <dbReference type="Proteomes" id="UP000053477"/>
    </source>
</evidence>
<dbReference type="PANTHER" id="PTHR47027">
    <property type="entry name" value="REVERSE TRANSCRIPTASE DOMAIN-CONTAINING PROTEIN"/>
    <property type="match status" value="1"/>
</dbReference>
<accession>A0A0H2QY54</accession>
<dbReference type="STRING" id="27342.A0A0H2QY54"/>
<feature type="non-terminal residue" evidence="2">
    <location>
        <position position="166"/>
    </location>
</feature>
<evidence type="ECO:0000313" key="2">
    <source>
        <dbReference type="EMBL" id="KLO04485.1"/>
    </source>
</evidence>
<dbReference type="EMBL" id="KQ086525">
    <property type="protein sequence ID" value="KLO04485.1"/>
    <property type="molecule type" value="Genomic_DNA"/>
</dbReference>